<dbReference type="AlphaFoldDB" id="A0AAQ4FIH3"/>
<name>A0AAQ4FIH3_AMBAM</name>
<dbReference type="Proteomes" id="UP001321473">
    <property type="component" value="Unassembled WGS sequence"/>
</dbReference>
<keyword evidence="2" id="KW-1185">Reference proteome</keyword>
<proteinExistence type="predicted"/>
<accession>A0AAQ4FIH3</accession>
<protein>
    <submittedName>
        <fullName evidence="1">Uncharacterized protein</fullName>
    </submittedName>
</protein>
<evidence type="ECO:0000313" key="2">
    <source>
        <dbReference type="Proteomes" id="UP001321473"/>
    </source>
</evidence>
<reference evidence="1 2" key="1">
    <citation type="journal article" date="2023" name="Arcadia Sci">
        <title>De novo assembly of a long-read Amblyomma americanum tick genome.</title>
        <authorList>
            <person name="Chou S."/>
            <person name="Poskanzer K.E."/>
            <person name="Rollins M."/>
            <person name="Thuy-Boun P.S."/>
        </authorList>
    </citation>
    <scope>NUCLEOTIDE SEQUENCE [LARGE SCALE GENOMIC DNA]</scope>
    <source>
        <strain evidence="1">F_SG_1</strain>
        <tissue evidence="1">Salivary glands</tissue>
    </source>
</reference>
<evidence type="ECO:0000313" key="1">
    <source>
        <dbReference type="EMBL" id="KAK8787029.1"/>
    </source>
</evidence>
<dbReference type="EMBL" id="JARKHS020002192">
    <property type="protein sequence ID" value="KAK8787029.1"/>
    <property type="molecule type" value="Genomic_DNA"/>
</dbReference>
<comment type="caution">
    <text evidence="1">The sequence shown here is derived from an EMBL/GenBank/DDBJ whole genome shotgun (WGS) entry which is preliminary data.</text>
</comment>
<organism evidence="1 2">
    <name type="scientific">Amblyomma americanum</name>
    <name type="common">Lone star tick</name>
    <dbReference type="NCBI Taxonomy" id="6943"/>
    <lineage>
        <taxon>Eukaryota</taxon>
        <taxon>Metazoa</taxon>
        <taxon>Ecdysozoa</taxon>
        <taxon>Arthropoda</taxon>
        <taxon>Chelicerata</taxon>
        <taxon>Arachnida</taxon>
        <taxon>Acari</taxon>
        <taxon>Parasitiformes</taxon>
        <taxon>Ixodida</taxon>
        <taxon>Ixodoidea</taxon>
        <taxon>Ixodidae</taxon>
        <taxon>Amblyomminae</taxon>
        <taxon>Amblyomma</taxon>
    </lineage>
</organism>
<sequence length="69" mass="8190">MYENGKRSCDDQWRAFNSRVSLPRFRVTLRRLALAEVRHLLRLRGWLIAGWGENIQTRKVPTAPLLWRG</sequence>
<gene>
    <name evidence="1" type="ORF">V5799_023196</name>
</gene>